<accession>A0A0G4G1Y4</accession>
<reference evidence="1" key="1">
    <citation type="submission" date="2014-11" db="EMBL/GenBank/DDBJ databases">
        <authorList>
            <person name="Otto D Thomas"/>
            <person name="Naeem Raeece"/>
        </authorList>
    </citation>
    <scope>NUCLEOTIDE SEQUENCE</scope>
</reference>
<proteinExistence type="predicted"/>
<dbReference type="VEuPathDB" id="CryptoDB:Cvel_4079"/>
<name>A0A0G4G1Y4_9ALVE</name>
<protein>
    <submittedName>
        <fullName evidence="1">Uncharacterized protein</fullName>
    </submittedName>
</protein>
<organism evidence="1">
    <name type="scientific">Chromera velia CCMP2878</name>
    <dbReference type="NCBI Taxonomy" id="1169474"/>
    <lineage>
        <taxon>Eukaryota</taxon>
        <taxon>Sar</taxon>
        <taxon>Alveolata</taxon>
        <taxon>Colpodellida</taxon>
        <taxon>Chromeraceae</taxon>
        <taxon>Chromera</taxon>
    </lineage>
</organism>
<sequence length="76" mass="8503">MSTLRPAAYTFIGTKKQLEKHLNADCLTAGGKKRKAENGVMETEEVVVRLPGFAVIQKLKMNRGDCPTWWYGSSFP</sequence>
<dbReference type="AlphaFoldDB" id="A0A0G4G1Y4"/>
<gene>
    <name evidence="1" type="ORF">Cvel_4079</name>
</gene>
<dbReference type="EMBL" id="CDMZ01000816">
    <property type="protein sequence ID" value="CEM22056.1"/>
    <property type="molecule type" value="Genomic_DNA"/>
</dbReference>
<evidence type="ECO:0000313" key="1">
    <source>
        <dbReference type="EMBL" id="CEM22056.1"/>
    </source>
</evidence>